<evidence type="ECO:0000256" key="4">
    <source>
        <dbReference type="ARBA" id="ARBA00022498"/>
    </source>
</evidence>
<dbReference type="SUPFAM" id="SSF48179">
    <property type="entry name" value="6-phosphogluconate dehydrogenase C-terminal domain-like"/>
    <property type="match status" value="1"/>
</dbReference>
<proteinExistence type="predicted"/>
<evidence type="ECO:0000256" key="3">
    <source>
        <dbReference type="ARBA" id="ARBA00016891"/>
    </source>
</evidence>
<dbReference type="Pfam" id="PF01842">
    <property type="entry name" value="ACT"/>
    <property type="match status" value="1"/>
</dbReference>
<protein>
    <recommendedName>
        <fullName evidence="3">Prephenate dehydrogenase</fullName>
        <ecNumber evidence="2">1.3.1.12</ecNumber>
    </recommendedName>
</protein>
<evidence type="ECO:0000256" key="6">
    <source>
        <dbReference type="ARBA" id="ARBA00023027"/>
    </source>
</evidence>
<keyword evidence="13" id="KW-1185">Reference proteome</keyword>
<evidence type="ECO:0000259" key="10">
    <source>
        <dbReference type="PROSITE" id="PS51176"/>
    </source>
</evidence>
<dbReference type="EMBL" id="AP025516">
    <property type="protein sequence ID" value="BDD87226.1"/>
    <property type="molecule type" value="Genomic_DNA"/>
</dbReference>
<comment type="catalytic activity">
    <reaction evidence="8">
        <text>prephenate + NAD(+) = 3-(4-hydroxyphenyl)pyruvate + CO2 + NADH</text>
        <dbReference type="Rhea" id="RHEA:13869"/>
        <dbReference type="ChEBI" id="CHEBI:16526"/>
        <dbReference type="ChEBI" id="CHEBI:29934"/>
        <dbReference type="ChEBI" id="CHEBI:36242"/>
        <dbReference type="ChEBI" id="CHEBI:57540"/>
        <dbReference type="ChEBI" id="CHEBI:57945"/>
        <dbReference type="EC" id="1.3.1.12"/>
    </reaction>
</comment>
<dbReference type="RefSeq" id="WP_284154262.1">
    <property type="nucleotide sequence ID" value="NZ_AP025516.1"/>
</dbReference>
<evidence type="ECO:0000259" key="9">
    <source>
        <dbReference type="PROSITE" id="PS51171"/>
    </source>
</evidence>
<dbReference type="InterPro" id="IPR003099">
    <property type="entry name" value="Prephen_DH"/>
</dbReference>
<dbReference type="PROSITE" id="PS51171">
    <property type="entry name" value="PREPHENATE_DEHYDR_3"/>
    <property type="match status" value="1"/>
</dbReference>
<evidence type="ECO:0000313" key="13">
    <source>
        <dbReference type="Proteomes" id="UP000830055"/>
    </source>
</evidence>
<reference evidence="12 13" key="1">
    <citation type="submission" date="2022-01" db="EMBL/GenBank/DDBJ databases">
        <title>Desulfofustis limnae sp. nov., a novel mesophilic sulfate-reducing bacterium isolated from marsh soil.</title>
        <authorList>
            <person name="Watanabe M."/>
            <person name="Takahashi A."/>
            <person name="Kojima H."/>
            <person name="Fukui M."/>
        </authorList>
    </citation>
    <scope>NUCLEOTIDE SEQUENCE [LARGE SCALE GENOMIC DNA]</scope>
    <source>
        <strain evidence="12 13">PPLL</strain>
    </source>
</reference>
<dbReference type="Gene3D" id="3.30.70.260">
    <property type="match status" value="1"/>
</dbReference>
<evidence type="ECO:0000313" key="12">
    <source>
        <dbReference type="EMBL" id="BDD87226.1"/>
    </source>
</evidence>
<keyword evidence="7" id="KW-0057">Aromatic amino acid biosynthesis</keyword>
<dbReference type="InterPro" id="IPR002912">
    <property type="entry name" value="ACT_dom"/>
</dbReference>
<evidence type="ECO:0000256" key="5">
    <source>
        <dbReference type="ARBA" id="ARBA00023002"/>
    </source>
</evidence>
<keyword evidence="4" id="KW-0827">Tyrosine biosynthesis</keyword>
<dbReference type="InterPro" id="IPR050812">
    <property type="entry name" value="Preph/Arog_dehydrog"/>
</dbReference>
<keyword evidence="6" id="KW-0520">NAD</keyword>
<evidence type="ECO:0000259" key="11">
    <source>
        <dbReference type="PROSITE" id="PS51671"/>
    </source>
</evidence>
<gene>
    <name evidence="12" type="ORF">DPPLL_15910</name>
</gene>
<keyword evidence="7" id="KW-0028">Amino-acid biosynthesis</keyword>
<name>A0ABM7W8I1_9BACT</name>
<organism evidence="12 13">
    <name type="scientific">Desulfofustis limnaeus</name>
    <dbReference type="NCBI Taxonomy" id="2740163"/>
    <lineage>
        <taxon>Bacteria</taxon>
        <taxon>Pseudomonadati</taxon>
        <taxon>Thermodesulfobacteriota</taxon>
        <taxon>Desulfobulbia</taxon>
        <taxon>Desulfobulbales</taxon>
        <taxon>Desulfocapsaceae</taxon>
        <taxon>Desulfofustis</taxon>
    </lineage>
</organism>
<dbReference type="Pfam" id="PF00800">
    <property type="entry name" value="PDT"/>
    <property type="match status" value="1"/>
</dbReference>
<feature type="domain" description="ACT" evidence="11">
    <location>
        <begin position="193"/>
        <end position="267"/>
    </location>
</feature>
<evidence type="ECO:0000256" key="2">
    <source>
        <dbReference type="ARBA" id="ARBA00012068"/>
    </source>
</evidence>
<dbReference type="SUPFAM" id="SSF55021">
    <property type="entry name" value="ACT-like"/>
    <property type="match status" value="1"/>
</dbReference>
<dbReference type="Gene3D" id="3.40.190.10">
    <property type="entry name" value="Periplasmic binding protein-like II"/>
    <property type="match status" value="2"/>
</dbReference>
<comment type="pathway">
    <text evidence="1">Amino-acid biosynthesis; L-tyrosine biosynthesis; (4-hydroxyphenyl)pyruvate from prephenate (NAD(+) route): step 1/1.</text>
</comment>
<evidence type="ECO:0000256" key="8">
    <source>
        <dbReference type="ARBA" id="ARBA00049260"/>
    </source>
</evidence>
<sequence>MTVIATLGPKGSDGYQAAAQYNRHAELALFNSIADVMDGFRSGQADLAMIPVYNTREGEVREYFRILESLDQGYWLDNVVLPINLSLGALSTDQRLDRVRVIIGRSTVFRQCEEYIAANMPQATLVSVRDLEQALAELLQDRPDDHVVIDTEQIINRFGLNLLDRELAPYNRTRFAVIGSQPGRQTGYDATSIITRPLADRVGLLVDILNEFTKRGINILDLRSENDIKTQKLQIYLEVEGHRLNPLLKEALDQVEHQVIQVAQSLKILGSFPRVDMRIKRIRSFGFIGSGAMTVWFADKLQGEGYATVICGRSSTLRPEEMIAQVDVVVICVPISVTTNLVQRYGPLLRDGQALILLAGESETPLRSALEATAEGVEVMLVHNLWGPQALTMKDKNVVVVRTRKSGSLCSEFESFMYKYGAEIHLDTPEKHDLMMGVSQKLPTAISVALAMTLAEHGIDYGDIDSHSTLTSLYGVLALARVHSQHPRTYAEIMATSGEGKKIVAGFLDHLQRISALAEQRQIDQLAEIITENIRAIPSHFLKSKMRQAQAVDAVLSDIGFKGD</sequence>
<accession>A0ABM7W8I1</accession>
<dbReference type="InterPro" id="IPR046825">
    <property type="entry name" value="PDH_C"/>
</dbReference>
<dbReference type="Proteomes" id="UP000830055">
    <property type="component" value="Chromosome"/>
</dbReference>
<dbReference type="InterPro" id="IPR008927">
    <property type="entry name" value="6-PGluconate_DH-like_C_sf"/>
</dbReference>
<keyword evidence="5" id="KW-0560">Oxidoreductase</keyword>
<dbReference type="Pfam" id="PF20463">
    <property type="entry name" value="PDH_C"/>
    <property type="match status" value="1"/>
</dbReference>
<evidence type="ECO:0000256" key="7">
    <source>
        <dbReference type="ARBA" id="ARBA00023141"/>
    </source>
</evidence>
<dbReference type="PROSITE" id="PS51176">
    <property type="entry name" value="PDH_ADH"/>
    <property type="match status" value="1"/>
</dbReference>
<dbReference type="SUPFAM" id="SSF53850">
    <property type="entry name" value="Periplasmic binding protein-like II"/>
    <property type="match status" value="1"/>
</dbReference>
<dbReference type="InterPro" id="IPR001086">
    <property type="entry name" value="Preph_deHydtase"/>
</dbReference>
<feature type="domain" description="Prephenate/arogenate dehydrogenase" evidence="10">
    <location>
        <begin position="283"/>
        <end position="548"/>
    </location>
</feature>
<dbReference type="Gene3D" id="3.40.50.720">
    <property type="entry name" value="NAD(P)-binding Rossmann-like Domain"/>
    <property type="match status" value="1"/>
</dbReference>
<dbReference type="SUPFAM" id="SSF51735">
    <property type="entry name" value="NAD(P)-binding Rossmann-fold domains"/>
    <property type="match status" value="1"/>
</dbReference>
<dbReference type="Gene3D" id="1.10.3660.10">
    <property type="entry name" value="6-phosphogluconate dehydrogenase C-terminal like domain"/>
    <property type="match status" value="1"/>
</dbReference>
<dbReference type="PANTHER" id="PTHR21363">
    <property type="entry name" value="PREPHENATE DEHYDROGENASE"/>
    <property type="match status" value="1"/>
</dbReference>
<dbReference type="InterPro" id="IPR045865">
    <property type="entry name" value="ACT-like_dom_sf"/>
</dbReference>
<feature type="domain" description="Prephenate dehydratase" evidence="9">
    <location>
        <begin position="3"/>
        <end position="180"/>
    </location>
</feature>
<dbReference type="PROSITE" id="PS51671">
    <property type="entry name" value="ACT"/>
    <property type="match status" value="1"/>
</dbReference>
<dbReference type="InterPro" id="IPR036291">
    <property type="entry name" value="NAD(P)-bd_dom_sf"/>
</dbReference>
<dbReference type="EC" id="1.3.1.12" evidence="2"/>
<dbReference type="PANTHER" id="PTHR21363:SF0">
    <property type="entry name" value="PREPHENATE DEHYDROGENASE [NADP(+)]"/>
    <property type="match status" value="1"/>
</dbReference>
<evidence type="ECO:0000256" key="1">
    <source>
        <dbReference type="ARBA" id="ARBA00005067"/>
    </source>
</evidence>